<sequence length="245" mass="26574">MEEYIAGKHSVTEALRSGRTIHKIWIADNAQKHLTQPIIAEAKKAGVIVQTADKRKLDQMAEGVQHQGVVAQAAAYGYVEVDDILARAEAKGETPFLLILDEIEDPHNLGSILRTADCTGVHGVIIPKRRSVGLTATVSKTSAGAVEYVPVARVTNLAQTMEQLKERGIWLVGTDVSATQDLYETDLFTMPLALVIGNESKGMGRLVKQTCDALLKLPMAGQINSLNASVAAGIFMYEVVRRRRG</sequence>
<dbReference type="Proteomes" id="UP000266177">
    <property type="component" value="Unassembled WGS sequence"/>
</dbReference>
<dbReference type="Pfam" id="PF00588">
    <property type="entry name" value="SpoU_methylase"/>
    <property type="match status" value="1"/>
</dbReference>
<evidence type="ECO:0000259" key="4">
    <source>
        <dbReference type="SMART" id="SM00967"/>
    </source>
</evidence>
<keyword evidence="2 5" id="KW-0489">Methyltransferase</keyword>
<dbReference type="GO" id="GO:0032259">
    <property type="term" value="P:methylation"/>
    <property type="evidence" value="ECO:0007669"/>
    <property type="project" value="UniProtKB-KW"/>
</dbReference>
<dbReference type="CDD" id="cd18103">
    <property type="entry name" value="SpoU-like_RlmB"/>
    <property type="match status" value="1"/>
</dbReference>
<dbReference type="NCBIfam" id="TIGR00186">
    <property type="entry name" value="rRNA_methyl_3"/>
    <property type="match status" value="1"/>
</dbReference>
<dbReference type="Pfam" id="PF08032">
    <property type="entry name" value="SpoU_sub_bind"/>
    <property type="match status" value="1"/>
</dbReference>
<dbReference type="Gene3D" id="3.30.1330.30">
    <property type="match status" value="1"/>
</dbReference>
<dbReference type="OrthoDB" id="9794400at2"/>
<dbReference type="FunFam" id="3.40.1280.10:FF:000008">
    <property type="entry name" value="Group 3 RNA methyltransferase TrmH"/>
    <property type="match status" value="1"/>
</dbReference>
<dbReference type="InterPro" id="IPR004441">
    <property type="entry name" value="rRNA_MeTrfase_TrmH"/>
</dbReference>
<feature type="domain" description="RNA 2-O ribose methyltransferase substrate binding" evidence="4">
    <location>
        <begin position="4"/>
        <end position="79"/>
    </location>
</feature>
<name>A0A3A3GWI4_PANTH</name>
<dbReference type="InterPro" id="IPR029026">
    <property type="entry name" value="tRNA_m1G_MTases_N"/>
</dbReference>
<dbReference type="InterPro" id="IPR029028">
    <property type="entry name" value="Alpha/beta_knot_MTases"/>
</dbReference>
<proteinExistence type="inferred from homology"/>
<dbReference type="InterPro" id="IPR029064">
    <property type="entry name" value="Ribosomal_eL30-like_sf"/>
</dbReference>
<evidence type="ECO:0000313" key="5">
    <source>
        <dbReference type="EMBL" id="RJG19230.1"/>
    </source>
</evidence>
<comment type="similarity">
    <text evidence="1">Belongs to the class IV-like SAM-binding methyltransferase superfamily. RNA methyltransferase TrmH family.</text>
</comment>
<accession>A0A3A3GWI4</accession>
<dbReference type="Gene3D" id="3.40.1280.10">
    <property type="match status" value="1"/>
</dbReference>
<dbReference type="PANTHER" id="PTHR46429:SF1">
    <property type="entry name" value="23S RRNA (GUANOSINE-2'-O-)-METHYLTRANSFERASE RLMB"/>
    <property type="match status" value="1"/>
</dbReference>
<gene>
    <name evidence="5" type="primary">rlmB</name>
    <name evidence="5" type="ORF">DQX05_25635</name>
</gene>
<dbReference type="SMART" id="SM00967">
    <property type="entry name" value="SpoU_sub_bind"/>
    <property type="match status" value="1"/>
</dbReference>
<dbReference type="SUPFAM" id="SSF75217">
    <property type="entry name" value="alpha/beta knot"/>
    <property type="match status" value="1"/>
</dbReference>
<evidence type="ECO:0000256" key="1">
    <source>
        <dbReference type="ARBA" id="ARBA00007228"/>
    </source>
</evidence>
<dbReference type="GO" id="GO:0003723">
    <property type="term" value="F:RNA binding"/>
    <property type="evidence" value="ECO:0007669"/>
    <property type="project" value="InterPro"/>
</dbReference>
<evidence type="ECO:0000256" key="3">
    <source>
        <dbReference type="ARBA" id="ARBA00022679"/>
    </source>
</evidence>
<evidence type="ECO:0000313" key="6">
    <source>
        <dbReference type="Proteomes" id="UP000266177"/>
    </source>
</evidence>
<dbReference type="SUPFAM" id="SSF55315">
    <property type="entry name" value="L30e-like"/>
    <property type="match status" value="1"/>
</dbReference>
<dbReference type="GO" id="GO:0008173">
    <property type="term" value="F:RNA methyltransferase activity"/>
    <property type="evidence" value="ECO:0007669"/>
    <property type="project" value="InterPro"/>
</dbReference>
<evidence type="ECO:0000256" key="2">
    <source>
        <dbReference type="ARBA" id="ARBA00022603"/>
    </source>
</evidence>
<reference evidence="5 6" key="1">
    <citation type="submission" date="2018-09" db="EMBL/GenBank/DDBJ databases">
        <title>Paenibacillus SK2017-BO5.</title>
        <authorList>
            <person name="Piskunova J.V."/>
            <person name="Dubiley S.A."/>
            <person name="Severinov K.V."/>
        </authorList>
    </citation>
    <scope>NUCLEOTIDE SEQUENCE [LARGE SCALE GENOMIC DNA]</scope>
    <source>
        <strain evidence="5 6">BO5</strain>
    </source>
</reference>
<dbReference type="EMBL" id="QYZD01000038">
    <property type="protein sequence ID" value="RJG19230.1"/>
    <property type="molecule type" value="Genomic_DNA"/>
</dbReference>
<protein>
    <submittedName>
        <fullName evidence="5">23S rRNA (Guanosine(2251)-2'-O)-methyltransferase RlmB</fullName>
    </submittedName>
</protein>
<dbReference type="GO" id="GO:0005829">
    <property type="term" value="C:cytosol"/>
    <property type="evidence" value="ECO:0007669"/>
    <property type="project" value="TreeGrafter"/>
</dbReference>
<dbReference type="GO" id="GO:0006396">
    <property type="term" value="P:RNA processing"/>
    <property type="evidence" value="ECO:0007669"/>
    <property type="project" value="InterPro"/>
</dbReference>
<dbReference type="PANTHER" id="PTHR46429">
    <property type="entry name" value="23S RRNA (GUANOSINE-2'-O-)-METHYLTRANSFERASE RLMB"/>
    <property type="match status" value="1"/>
</dbReference>
<keyword evidence="3 5" id="KW-0808">Transferase</keyword>
<dbReference type="InterPro" id="IPR001537">
    <property type="entry name" value="SpoU_MeTrfase"/>
</dbReference>
<dbReference type="RefSeq" id="WP_119796180.1">
    <property type="nucleotide sequence ID" value="NZ_QYZD01000038.1"/>
</dbReference>
<dbReference type="InterPro" id="IPR013123">
    <property type="entry name" value="SpoU_subst-bd"/>
</dbReference>
<dbReference type="AlphaFoldDB" id="A0A3A3GWI4"/>
<comment type="caution">
    <text evidence="5">The sequence shown here is derived from an EMBL/GenBank/DDBJ whole genome shotgun (WGS) entry which is preliminary data.</text>
</comment>
<organism evidence="5 6">
    <name type="scientific">Paenibacillus thiaminolyticus</name>
    <name type="common">Bacillus thiaminolyticus</name>
    <dbReference type="NCBI Taxonomy" id="49283"/>
    <lineage>
        <taxon>Bacteria</taxon>
        <taxon>Bacillati</taxon>
        <taxon>Bacillota</taxon>
        <taxon>Bacilli</taxon>
        <taxon>Bacillales</taxon>
        <taxon>Paenibacillaceae</taxon>
        <taxon>Paenibacillus</taxon>
    </lineage>
</organism>